<dbReference type="GO" id="GO:0006430">
    <property type="term" value="P:lysyl-tRNA aminoacylation"/>
    <property type="evidence" value="ECO:0007669"/>
    <property type="project" value="UniProtKB-UniRule"/>
</dbReference>
<dbReference type="InterPro" id="IPR002313">
    <property type="entry name" value="Lys-tRNA-ligase_II"/>
</dbReference>
<dbReference type="GO" id="GO:0005829">
    <property type="term" value="C:cytosol"/>
    <property type="evidence" value="ECO:0007669"/>
    <property type="project" value="TreeGrafter"/>
</dbReference>
<proteinExistence type="inferred from homology"/>
<keyword evidence="3 7" id="KW-0547">Nucleotide-binding</keyword>
<dbReference type="GO" id="GO:0004824">
    <property type="term" value="F:lysine-tRNA ligase activity"/>
    <property type="evidence" value="ECO:0007669"/>
    <property type="project" value="UniProtKB-UniRule"/>
</dbReference>
<keyword evidence="5 7" id="KW-0030">Aminoacyl-tRNA synthetase</keyword>
<dbReference type="SUPFAM" id="SSF55681">
    <property type="entry name" value="Class II aaRS and biotin synthetases"/>
    <property type="match status" value="1"/>
</dbReference>
<feature type="binding site" evidence="7">
    <location>
        <position position="406"/>
    </location>
    <ligand>
        <name>Mg(2+)</name>
        <dbReference type="ChEBI" id="CHEBI:18420"/>
        <label>2</label>
    </ligand>
</feature>
<dbReference type="SUPFAM" id="SSF50249">
    <property type="entry name" value="Nucleic acid-binding proteins"/>
    <property type="match status" value="1"/>
</dbReference>
<evidence type="ECO:0000256" key="1">
    <source>
        <dbReference type="ARBA" id="ARBA00022598"/>
    </source>
</evidence>
<dbReference type="InterPro" id="IPR045864">
    <property type="entry name" value="aa-tRNA-synth_II/BPL/LPL"/>
</dbReference>
<dbReference type="PANTHER" id="PTHR42918">
    <property type="entry name" value="LYSYL-TRNA SYNTHETASE"/>
    <property type="match status" value="1"/>
</dbReference>
<dbReference type="InterPro" id="IPR012340">
    <property type="entry name" value="NA-bd_OB-fold"/>
</dbReference>
<dbReference type="Pfam" id="PF01336">
    <property type="entry name" value="tRNA_anti-codon"/>
    <property type="match status" value="1"/>
</dbReference>
<dbReference type="GO" id="GO:0000287">
    <property type="term" value="F:magnesium ion binding"/>
    <property type="evidence" value="ECO:0007669"/>
    <property type="project" value="UniProtKB-UniRule"/>
</dbReference>
<comment type="caution">
    <text evidence="10">The sequence shown here is derived from an EMBL/GenBank/DDBJ whole genome shotgun (WGS) entry which is preliminary data.</text>
</comment>
<comment type="caution">
    <text evidence="7">Lacks conserved residue(s) required for the propagation of feature annotation.</text>
</comment>
<evidence type="ECO:0000256" key="6">
    <source>
        <dbReference type="ARBA" id="ARBA00048573"/>
    </source>
</evidence>
<gene>
    <name evidence="7" type="primary">lysS</name>
    <name evidence="10" type="ORF">A2898_04290</name>
</gene>
<sequence length="490" mass="56845">MIEHRTERATREQRRKALIERGYNPYPARVARTHQCREVEVNFDALESSAERISITGRIRSLRKHGGSCFLDLEDQSGRLQVFVKKDSVGDSTYSLLVDFTDVGDFAEISGTAYRTQRGEKSLLAQTYRIISKSLEPLPEKWHGLSDVEVRYRKRYLDLLANSEIKTVFKKRDLIMRAVRKFLEAEQCMEVETPVLQPIPGGALARPFTTHHNALGSDFYLRVAPELYLKRLIVGGFEKVYEVARCFRNEGVDHSHNPEFTQVECYIAYMDYEKLMEFIEQLIASTVTAVTGELKTEFEGHMIEFFAPFQRITFRDALQKYAKIDIDKFPETSSLHKELLRRDFRVEPGWQRAEMMDELLKDFVRPALIQPTFIYRYPVELSPLSKKTEDDQRYVERFQLFCAGKEIVNAFSEINDAIDQRERFTDQDRRRAQGNEELHRIDEEFLDALAHGMPPTAGFGLGIDRLTNILTNTHSIKEVIFFPTLKPSAQ</sequence>
<dbReference type="Pfam" id="PF00152">
    <property type="entry name" value="tRNA-synt_2"/>
    <property type="match status" value="1"/>
</dbReference>
<keyword evidence="4 7" id="KW-0067">ATP-binding</keyword>
<dbReference type="InterPro" id="IPR018149">
    <property type="entry name" value="Lys-tRNA-synth_II_C"/>
</dbReference>
<dbReference type="PANTHER" id="PTHR42918:SF15">
    <property type="entry name" value="LYSINE--TRNA LIGASE, CHLOROPLASTIC_MITOCHONDRIAL"/>
    <property type="match status" value="1"/>
</dbReference>
<protein>
    <recommendedName>
        <fullName evidence="7">Lysine--tRNA ligase</fullName>
        <ecNumber evidence="7">6.1.1.6</ecNumber>
    </recommendedName>
    <alternativeName>
        <fullName evidence="7">Lysyl-tRNA synthetase</fullName>
        <shortName evidence="7">LysRS</shortName>
    </alternativeName>
</protein>
<dbReference type="InterPro" id="IPR004365">
    <property type="entry name" value="NA-bd_OB_tRNA"/>
</dbReference>
<evidence type="ECO:0000313" key="11">
    <source>
        <dbReference type="Proteomes" id="UP000179164"/>
    </source>
</evidence>
<dbReference type="HAMAP" id="MF_00252">
    <property type="entry name" value="Lys_tRNA_synth_class2"/>
    <property type="match status" value="1"/>
</dbReference>
<evidence type="ECO:0000256" key="3">
    <source>
        <dbReference type="ARBA" id="ARBA00022741"/>
    </source>
</evidence>
<dbReference type="InterPro" id="IPR004364">
    <property type="entry name" value="Aa-tRNA-synt_II"/>
</dbReference>
<dbReference type="GO" id="GO:0005524">
    <property type="term" value="F:ATP binding"/>
    <property type="evidence" value="ECO:0007669"/>
    <property type="project" value="UniProtKB-UniRule"/>
</dbReference>
<feature type="domain" description="Aminoacyl-transfer RNA synthetases class-II family profile" evidence="9">
    <location>
        <begin position="175"/>
        <end position="487"/>
    </location>
</feature>
<keyword evidence="2 7" id="KW-0479">Metal-binding</keyword>
<feature type="binding site" evidence="7">
    <location>
        <position position="406"/>
    </location>
    <ligand>
        <name>Mg(2+)</name>
        <dbReference type="ChEBI" id="CHEBI:18420"/>
        <label>1</label>
    </ligand>
</feature>
<organism evidence="10 11">
    <name type="scientific">Candidatus Kerfeldbacteria bacterium RIFCSPLOWO2_01_FULL_48_11</name>
    <dbReference type="NCBI Taxonomy" id="1798543"/>
    <lineage>
        <taxon>Bacteria</taxon>
        <taxon>Candidatus Kerfeldiibacteriota</taxon>
    </lineage>
</organism>
<evidence type="ECO:0000256" key="8">
    <source>
        <dbReference type="RuleBase" id="RU000336"/>
    </source>
</evidence>
<comment type="subcellular location">
    <subcellularLocation>
        <location evidence="7">Cytoplasm</location>
    </subcellularLocation>
</comment>
<dbReference type="CDD" id="cd00775">
    <property type="entry name" value="LysRS_core"/>
    <property type="match status" value="1"/>
</dbReference>
<evidence type="ECO:0000256" key="7">
    <source>
        <dbReference type="HAMAP-Rule" id="MF_00252"/>
    </source>
</evidence>
<dbReference type="PROSITE" id="PS50862">
    <property type="entry name" value="AA_TRNA_LIGASE_II"/>
    <property type="match status" value="1"/>
</dbReference>
<dbReference type="EC" id="6.1.1.6" evidence="7"/>
<comment type="subunit">
    <text evidence="7">Homodimer.</text>
</comment>
<dbReference type="NCBIfam" id="NF001756">
    <property type="entry name" value="PRK00484.1"/>
    <property type="match status" value="1"/>
</dbReference>
<reference evidence="10 11" key="1">
    <citation type="journal article" date="2016" name="Nat. Commun.">
        <title>Thousands of microbial genomes shed light on interconnected biogeochemical processes in an aquifer system.</title>
        <authorList>
            <person name="Anantharaman K."/>
            <person name="Brown C.T."/>
            <person name="Hug L.A."/>
            <person name="Sharon I."/>
            <person name="Castelle C.J."/>
            <person name="Probst A.J."/>
            <person name="Thomas B.C."/>
            <person name="Singh A."/>
            <person name="Wilkins M.J."/>
            <person name="Karaoz U."/>
            <person name="Brodie E.L."/>
            <person name="Williams K.H."/>
            <person name="Hubbard S.S."/>
            <person name="Banfield J.F."/>
        </authorList>
    </citation>
    <scope>NUCLEOTIDE SEQUENCE [LARGE SCALE GENOMIC DNA]</scope>
</reference>
<keyword evidence="1 7" id="KW-0436">Ligase</keyword>
<evidence type="ECO:0000259" key="9">
    <source>
        <dbReference type="PROSITE" id="PS50862"/>
    </source>
</evidence>
<comment type="similarity">
    <text evidence="7">Belongs to the class-II aminoacyl-tRNA synthetase family.</text>
</comment>
<evidence type="ECO:0000313" key="10">
    <source>
        <dbReference type="EMBL" id="OGY82785.1"/>
    </source>
</evidence>
<dbReference type="AlphaFoldDB" id="A0A1G2B1D9"/>
<dbReference type="CDD" id="cd04322">
    <property type="entry name" value="LysRS_N"/>
    <property type="match status" value="1"/>
</dbReference>
<comment type="cofactor">
    <cofactor evidence="7 8">
        <name>Mg(2+)</name>
        <dbReference type="ChEBI" id="CHEBI:18420"/>
    </cofactor>
    <text evidence="7 8">Binds 3 Mg(2+) ions per subunit.</text>
</comment>
<comment type="catalytic activity">
    <reaction evidence="6 7 8">
        <text>tRNA(Lys) + L-lysine + ATP = L-lysyl-tRNA(Lys) + AMP + diphosphate</text>
        <dbReference type="Rhea" id="RHEA:20792"/>
        <dbReference type="Rhea" id="RHEA-COMP:9696"/>
        <dbReference type="Rhea" id="RHEA-COMP:9697"/>
        <dbReference type="ChEBI" id="CHEBI:30616"/>
        <dbReference type="ChEBI" id="CHEBI:32551"/>
        <dbReference type="ChEBI" id="CHEBI:33019"/>
        <dbReference type="ChEBI" id="CHEBI:78442"/>
        <dbReference type="ChEBI" id="CHEBI:78529"/>
        <dbReference type="ChEBI" id="CHEBI:456215"/>
        <dbReference type="EC" id="6.1.1.6"/>
    </reaction>
</comment>
<dbReference type="InterPro" id="IPR006195">
    <property type="entry name" value="aa-tRNA-synth_II"/>
</dbReference>
<name>A0A1G2B1D9_9BACT</name>
<evidence type="ECO:0000256" key="4">
    <source>
        <dbReference type="ARBA" id="ARBA00022840"/>
    </source>
</evidence>
<accession>A0A1G2B1D9</accession>
<dbReference type="STRING" id="1798543.A2898_04290"/>
<dbReference type="Proteomes" id="UP000179164">
    <property type="component" value="Unassembled WGS sequence"/>
</dbReference>
<dbReference type="PRINTS" id="PR00982">
    <property type="entry name" value="TRNASYNTHLYS"/>
</dbReference>
<dbReference type="InterPro" id="IPR044136">
    <property type="entry name" value="Lys-tRNA-ligase_II_N"/>
</dbReference>
<evidence type="ECO:0000256" key="5">
    <source>
        <dbReference type="ARBA" id="ARBA00023146"/>
    </source>
</evidence>
<evidence type="ECO:0000256" key="2">
    <source>
        <dbReference type="ARBA" id="ARBA00022723"/>
    </source>
</evidence>
<dbReference type="Gene3D" id="3.30.930.10">
    <property type="entry name" value="Bira Bifunctional Protein, Domain 2"/>
    <property type="match status" value="1"/>
</dbReference>
<keyword evidence="7 8" id="KW-0460">Magnesium</keyword>
<dbReference type="EMBL" id="MHKE01000017">
    <property type="protein sequence ID" value="OGY82785.1"/>
    <property type="molecule type" value="Genomic_DNA"/>
</dbReference>
<dbReference type="Gene3D" id="2.40.50.140">
    <property type="entry name" value="Nucleic acid-binding proteins"/>
    <property type="match status" value="1"/>
</dbReference>
<keyword evidence="7" id="KW-0963">Cytoplasm</keyword>
<dbReference type="GO" id="GO:0000049">
    <property type="term" value="F:tRNA binding"/>
    <property type="evidence" value="ECO:0007669"/>
    <property type="project" value="TreeGrafter"/>
</dbReference>
<keyword evidence="7" id="KW-0648">Protein biosynthesis</keyword>
<dbReference type="NCBIfam" id="TIGR00499">
    <property type="entry name" value="lysS_bact"/>
    <property type="match status" value="1"/>
</dbReference>